<organism evidence="5">
    <name type="scientific">Bacillus subtilis (strain 168)</name>
    <dbReference type="NCBI Taxonomy" id="224308"/>
    <lineage>
        <taxon>Bacteria</taxon>
        <taxon>Bacillati</taxon>
        <taxon>Bacillota</taxon>
        <taxon>Bacilli</taxon>
        <taxon>Bacillales</taxon>
        <taxon>Bacillaceae</taxon>
        <taxon>Bacillus</taxon>
    </lineage>
</organism>
<evidence type="ECO:0000313" key="5">
    <source>
        <dbReference type="EMBL" id="QJP88864.1"/>
    </source>
</evidence>
<dbReference type="Pfam" id="PF24060">
    <property type="entry name" value="DUF7361"/>
    <property type="match status" value="1"/>
</dbReference>
<dbReference type="InterPro" id="IPR057796">
    <property type="entry name" value="YOMG-like_N"/>
</dbReference>
<name>A0A6M4JKV0_BACSU</name>
<evidence type="ECO:0008006" key="6">
    <source>
        <dbReference type="Google" id="ProtNLM"/>
    </source>
</evidence>
<proteinExistence type="predicted"/>
<evidence type="ECO:0000259" key="2">
    <source>
        <dbReference type="Pfam" id="PF24058"/>
    </source>
</evidence>
<dbReference type="OrthoDB" id="5090100at2"/>
<dbReference type="EMBL" id="CP052842">
    <property type="protein sequence ID" value="QJP88864.1"/>
    <property type="molecule type" value="Genomic_DNA"/>
</dbReference>
<dbReference type="InterPro" id="IPR055785">
    <property type="entry name" value="DUF7361"/>
</dbReference>
<gene>
    <name evidence="5" type="ORF">HIR78_12895</name>
</gene>
<dbReference type="KEGG" id="bsu:BSU21370"/>
<feature type="domain" description="YOMG-like N-terminal" evidence="1">
    <location>
        <begin position="14"/>
        <end position="102"/>
    </location>
</feature>
<dbReference type="AlphaFoldDB" id="A0A6M4JKV0"/>
<feature type="domain" description="DUF7359" evidence="2">
    <location>
        <begin position="526"/>
        <end position="648"/>
    </location>
</feature>
<dbReference type="Pfam" id="PF24049">
    <property type="entry name" value="YOMG_N"/>
    <property type="match status" value="1"/>
</dbReference>
<evidence type="ECO:0000259" key="3">
    <source>
        <dbReference type="Pfam" id="PF24059"/>
    </source>
</evidence>
<feature type="domain" description="DUF7360" evidence="3">
    <location>
        <begin position="680"/>
        <end position="718"/>
    </location>
</feature>
<dbReference type="InterPro" id="IPR055784">
    <property type="entry name" value="DUF7360"/>
</dbReference>
<sequence>MLNKFKPGEILLSLAKPNKKKIANIADFSNVSLNLSFADLNDLSFNIPLKARYNFLMKPNHVAKLMREWYLIKAEFLNRVEWFVITGLTKSENEEQTIQVRCQGLPYILHKNKIRSYQGVSKNLQEVATDCLKGTRLNIGYIDPSFNEKRRSFDVTSTRYEFLKTIWETFEAVPVFDTVKNTVSFYKKDTVSKYKGVQFSPERFMIDMEDTIDIDEVVTRLNITGKDGIVINSVNPTGQSYLDDFSYFLYPFKRDKNRNVITHSDYMDDDLCHAILDYNELVNKEGSSFHLLLNQKRDLETQKTTQENKLFTLENIELQQILDKITVAKKAGDDTKDLIKQRDAKLLEVTAKKAEISRINSQITNISQEIEKLKDRLSMDKFLGEELKKQLSYFIFEDDWTNDNIFDETELYEKGLEELSNRNAPPVDIRTNIVNLFNVNSEKAFWDRIYLGDIIRVVNKNFRTDVKATLSGMTFDFDQQSIQVTLSNGKRARSLEQEFANTLYTTKKASTEYNKKKIDYDTLLVNYNARNDRISSPVANPTILNNGTAITHVVNDNGSVDISIEWQFPNSKEDKYNIDGFLVHCYSDTSSDTYIFGSKMSSEQYLSVSYDKRIATLTGQVSNKYYTFGIQAYRTVEASIDSSGRILSDIIQPQFPSENPYLPSNSVEVKGSLSGRVNGLYTISTEAKPEDPEKGTIWINPKNNKQELFNGEEWVVSSAGSADSLNGFTASTTTSPNSIPVRNESGIISGSIDGNAEMLGGRAASDYALAENIPIPPKFAKGIYTGDGTLSKQIPLTFTPDLVKITPISPEDSQLVIESQLGGYAYQVTSTGLSLIGGDLGYGALGNNLFVTGSDSNCRGNKLNVKYIWEAYQQN</sequence>
<dbReference type="Pfam" id="PF24058">
    <property type="entry name" value="DUF7359"/>
    <property type="match status" value="1"/>
</dbReference>
<dbReference type="InterPro" id="IPR055783">
    <property type="entry name" value="DUF7359"/>
</dbReference>
<dbReference type="SMR" id="A0A6M4JKV0"/>
<accession>A0A6M4JKV0</accession>
<protein>
    <recommendedName>
        <fullName evidence="6">Prophage tail endopeptidase domain-containing protein</fullName>
    </recommendedName>
</protein>
<dbReference type="Pfam" id="PF24059">
    <property type="entry name" value="DUF7360"/>
    <property type="match status" value="1"/>
</dbReference>
<evidence type="ECO:0000259" key="4">
    <source>
        <dbReference type="Pfam" id="PF24060"/>
    </source>
</evidence>
<dbReference type="RefSeq" id="WP_004398800.1">
    <property type="nucleotide sequence ID" value="NC_000964.3"/>
</dbReference>
<evidence type="ECO:0000259" key="1">
    <source>
        <dbReference type="Pfam" id="PF24049"/>
    </source>
</evidence>
<feature type="domain" description="DUF7361" evidence="4">
    <location>
        <begin position="779"/>
        <end position="873"/>
    </location>
</feature>
<reference evidence="5" key="1">
    <citation type="submission" date="2020-04" db="EMBL/GenBank/DDBJ databases">
        <title>Phage recombination drives evolution of spore-forming Bacilli.</title>
        <authorList>
            <person name="Dragos A."/>
            <person name="Kovacs A.T."/>
        </authorList>
    </citation>
    <scope>NUCLEOTIDE SEQUENCE</scope>
    <source>
        <strain evidence="5">168</strain>
    </source>
</reference>